<organism evidence="2 3">
    <name type="scientific">Nonomuraea jiangxiensis</name>
    <dbReference type="NCBI Taxonomy" id="633440"/>
    <lineage>
        <taxon>Bacteria</taxon>
        <taxon>Bacillati</taxon>
        <taxon>Actinomycetota</taxon>
        <taxon>Actinomycetes</taxon>
        <taxon>Streptosporangiales</taxon>
        <taxon>Streptosporangiaceae</taxon>
        <taxon>Nonomuraea</taxon>
    </lineage>
</organism>
<accession>A0A1G9F629</accession>
<dbReference type="Gene3D" id="3.30.565.10">
    <property type="entry name" value="Histidine kinase-like ATPase, C-terminal domain"/>
    <property type="match status" value="1"/>
</dbReference>
<gene>
    <name evidence="2" type="ORF">SAMN05421869_119117</name>
</gene>
<dbReference type="STRING" id="633440.SAMN05421869_119117"/>
<dbReference type="GO" id="GO:0016301">
    <property type="term" value="F:kinase activity"/>
    <property type="evidence" value="ECO:0007669"/>
    <property type="project" value="UniProtKB-KW"/>
</dbReference>
<dbReference type="PANTHER" id="PTHR35801">
    <property type="entry name" value="PHOSPHOSERINE PHOSPHATASE RSBX"/>
    <property type="match status" value="1"/>
</dbReference>
<dbReference type="Gene3D" id="3.60.40.10">
    <property type="entry name" value="PPM-type phosphatase domain"/>
    <property type="match status" value="1"/>
</dbReference>
<feature type="domain" description="PPM-type phosphatase" evidence="1">
    <location>
        <begin position="133"/>
        <end position="323"/>
    </location>
</feature>
<dbReference type="SMART" id="SM00331">
    <property type="entry name" value="PP2C_SIG"/>
    <property type="match status" value="1"/>
</dbReference>
<name>A0A1G9F629_9ACTN</name>
<dbReference type="InterPro" id="IPR036457">
    <property type="entry name" value="PPM-type-like_dom_sf"/>
</dbReference>
<dbReference type="InterPro" id="IPR036890">
    <property type="entry name" value="HATPase_C_sf"/>
</dbReference>
<keyword evidence="3" id="KW-1185">Reference proteome</keyword>
<dbReference type="InterPro" id="IPR039248">
    <property type="entry name" value="Ptase_RsbX"/>
</dbReference>
<evidence type="ECO:0000259" key="1">
    <source>
        <dbReference type="SMART" id="SM00331"/>
    </source>
</evidence>
<sequence length="324" mass="33819">MITTEIRLDHESAIAHAVSVTRQAARELDLTPLLTERAAVTASELSSNIVKHTHGGVLLVQPEPVGGLELLALDRGPGMDDVARCLADGYSSAGTLGSGLGAVRRLATTFGIFSHPRRGTAIFARFGAAPSAARTGTLRLPAAGEDHSGDAYTLVETADATLVLVVDGLGRGAEAARVSRSATEAFLLDPGRPLPQAMEAIHAALRNTRGAAATAVRLPRDAAEVEFCGVGNVNAVVLDGDGPPVLMTPQPGTLGLRIPPFRRQTAPLPAGATVVVHSDGIAPGWSRAAGGWMFTQAPPLLVGLLARDHRRYRDDATIVALREW</sequence>
<dbReference type="RefSeq" id="WP_090941814.1">
    <property type="nucleotide sequence ID" value="NZ_FNDJ01000019.1"/>
</dbReference>
<evidence type="ECO:0000313" key="2">
    <source>
        <dbReference type="EMBL" id="SDK83806.1"/>
    </source>
</evidence>
<dbReference type="SUPFAM" id="SSF55874">
    <property type="entry name" value="ATPase domain of HSP90 chaperone/DNA topoisomerase II/histidine kinase"/>
    <property type="match status" value="1"/>
</dbReference>
<reference evidence="2 3" key="1">
    <citation type="submission" date="2016-10" db="EMBL/GenBank/DDBJ databases">
        <authorList>
            <person name="de Groot N.N."/>
        </authorList>
    </citation>
    <scope>NUCLEOTIDE SEQUENCE [LARGE SCALE GENOMIC DNA]</scope>
    <source>
        <strain evidence="2 3">CGMCC 4.6533</strain>
    </source>
</reference>
<dbReference type="PANTHER" id="PTHR35801:SF1">
    <property type="entry name" value="PHOSPHOSERINE PHOSPHATASE RSBX"/>
    <property type="match status" value="1"/>
</dbReference>
<proteinExistence type="predicted"/>
<keyword evidence="2" id="KW-0418">Kinase</keyword>
<dbReference type="Proteomes" id="UP000199202">
    <property type="component" value="Unassembled WGS sequence"/>
</dbReference>
<evidence type="ECO:0000313" key="3">
    <source>
        <dbReference type="Proteomes" id="UP000199202"/>
    </source>
</evidence>
<protein>
    <submittedName>
        <fullName evidence="2">Anti-sigma regulatory factor (Ser/Thr protein kinase)</fullName>
    </submittedName>
</protein>
<dbReference type="AlphaFoldDB" id="A0A1G9F629"/>
<keyword evidence="2" id="KW-0808">Transferase</keyword>
<dbReference type="Pfam" id="PF07228">
    <property type="entry name" value="SpoIIE"/>
    <property type="match status" value="1"/>
</dbReference>
<dbReference type="InterPro" id="IPR001932">
    <property type="entry name" value="PPM-type_phosphatase-like_dom"/>
</dbReference>
<dbReference type="SUPFAM" id="SSF81606">
    <property type="entry name" value="PP2C-like"/>
    <property type="match status" value="1"/>
</dbReference>
<dbReference type="EMBL" id="FNDJ01000019">
    <property type="protein sequence ID" value="SDK83806.1"/>
    <property type="molecule type" value="Genomic_DNA"/>
</dbReference>
<dbReference type="OrthoDB" id="479131at2"/>